<gene>
    <name evidence="1" type="ORF">GDO54_011289</name>
</gene>
<comment type="caution">
    <text evidence="1">The sequence shown here is derived from an EMBL/GenBank/DDBJ whole genome shotgun (WGS) entry which is preliminary data.</text>
</comment>
<accession>A0AAV3AY49</accession>
<keyword evidence="2" id="KW-1185">Reference proteome</keyword>
<evidence type="ECO:0000313" key="1">
    <source>
        <dbReference type="EMBL" id="DBA27113.1"/>
    </source>
</evidence>
<proteinExistence type="predicted"/>
<name>A0AAV3AY49_PYXAD</name>
<protein>
    <submittedName>
        <fullName evidence="1">Uncharacterized protein</fullName>
    </submittedName>
</protein>
<evidence type="ECO:0000313" key="2">
    <source>
        <dbReference type="Proteomes" id="UP001181693"/>
    </source>
</evidence>
<sequence>MCHKNFEQLGRCFTAKQFIPIFHIGFKMGEPSKYLLGLREPPDNMNKINSSEYIRVVVIRKNVSYIAGHREECQPYRQLKRSLMSTDPSGTNSSV</sequence>
<dbReference type="Proteomes" id="UP001181693">
    <property type="component" value="Unassembled WGS sequence"/>
</dbReference>
<organism evidence="1 2">
    <name type="scientific">Pyxicephalus adspersus</name>
    <name type="common">African bullfrog</name>
    <dbReference type="NCBI Taxonomy" id="30357"/>
    <lineage>
        <taxon>Eukaryota</taxon>
        <taxon>Metazoa</taxon>
        <taxon>Chordata</taxon>
        <taxon>Craniata</taxon>
        <taxon>Vertebrata</taxon>
        <taxon>Euteleostomi</taxon>
        <taxon>Amphibia</taxon>
        <taxon>Batrachia</taxon>
        <taxon>Anura</taxon>
        <taxon>Neobatrachia</taxon>
        <taxon>Ranoidea</taxon>
        <taxon>Pyxicephalidae</taxon>
        <taxon>Pyxicephalinae</taxon>
        <taxon>Pyxicephalus</taxon>
    </lineage>
</organism>
<dbReference type="EMBL" id="DYDO01000004">
    <property type="protein sequence ID" value="DBA27113.1"/>
    <property type="molecule type" value="Genomic_DNA"/>
</dbReference>
<dbReference type="AlphaFoldDB" id="A0AAV3AY49"/>
<reference evidence="1" key="1">
    <citation type="thesis" date="2020" institute="ProQuest LLC" country="789 East Eisenhower Parkway, Ann Arbor, MI, USA">
        <title>Comparative Genomics and Chromosome Evolution.</title>
        <authorList>
            <person name="Mudd A.B."/>
        </authorList>
    </citation>
    <scope>NUCLEOTIDE SEQUENCE</scope>
    <source>
        <strain evidence="1">1538</strain>
        <tissue evidence="1">Blood</tissue>
    </source>
</reference>